<protein>
    <submittedName>
        <fullName evidence="2">Alpha/beta fold hydrolase</fullName>
    </submittedName>
</protein>
<dbReference type="PANTHER" id="PTHR32015">
    <property type="entry name" value="FASTING INDUCED LIPASE"/>
    <property type="match status" value="1"/>
</dbReference>
<reference evidence="3" key="1">
    <citation type="journal article" date="2019" name="Int. J. Syst. Evol. Microbiol.">
        <title>The Global Catalogue of Microorganisms (GCM) 10K type strain sequencing project: providing services to taxonomists for standard genome sequencing and annotation.</title>
        <authorList>
            <consortium name="The Broad Institute Genomics Platform"/>
            <consortium name="The Broad Institute Genome Sequencing Center for Infectious Disease"/>
            <person name="Wu L."/>
            <person name="Ma J."/>
        </authorList>
    </citation>
    <scope>NUCLEOTIDE SEQUENCE [LARGE SCALE GENOMIC DNA]</scope>
    <source>
        <strain evidence="3">JCM 17027</strain>
    </source>
</reference>
<keyword evidence="3" id="KW-1185">Reference proteome</keyword>
<comment type="caution">
    <text evidence="2">The sequence shown here is derived from an EMBL/GenBank/DDBJ whole genome shotgun (WGS) entry which is preliminary data.</text>
</comment>
<dbReference type="PANTHER" id="PTHR32015:SF1">
    <property type="entry name" value="LIPASE"/>
    <property type="match status" value="1"/>
</dbReference>
<dbReference type="InterPro" id="IPR002918">
    <property type="entry name" value="Lipase_EstA/Esterase_EstB"/>
</dbReference>
<name>A0ABP7S6J8_9ACTN</name>
<dbReference type="SUPFAM" id="SSF53474">
    <property type="entry name" value="alpha/beta-Hydrolases"/>
    <property type="match status" value="1"/>
</dbReference>
<evidence type="ECO:0000313" key="3">
    <source>
        <dbReference type="Proteomes" id="UP001500034"/>
    </source>
</evidence>
<feature type="domain" description="AB hydrolase-1" evidence="1">
    <location>
        <begin position="102"/>
        <end position="299"/>
    </location>
</feature>
<dbReference type="Proteomes" id="UP001500034">
    <property type="component" value="Unassembled WGS sequence"/>
</dbReference>
<dbReference type="GO" id="GO:0016787">
    <property type="term" value="F:hydrolase activity"/>
    <property type="evidence" value="ECO:0007669"/>
    <property type="project" value="UniProtKB-KW"/>
</dbReference>
<organism evidence="2 3">
    <name type="scientific">Streptomyces marokkonensis</name>
    <dbReference type="NCBI Taxonomy" id="324855"/>
    <lineage>
        <taxon>Bacteria</taxon>
        <taxon>Bacillati</taxon>
        <taxon>Actinomycetota</taxon>
        <taxon>Actinomycetes</taxon>
        <taxon>Kitasatosporales</taxon>
        <taxon>Streptomycetaceae</taxon>
        <taxon>Streptomyces</taxon>
    </lineage>
</organism>
<gene>
    <name evidence="2" type="ORF">GCM10022384_61530</name>
</gene>
<evidence type="ECO:0000259" key="1">
    <source>
        <dbReference type="Pfam" id="PF12697"/>
    </source>
</evidence>
<dbReference type="InterPro" id="IPR029058">
    <property type="entry name" value="AB_hydrolase_fold"/>
</dbReference>
<keyword evidence="2" id="KW-0378">Hydrolase</keyword>
<dbReference type="Pfam" id="PF12697">
    <property type="entry name" value="Abhydrolase_6"/>
    <property type="match status" value="1"/>
</dbReference>
<accession>A0ABP7S6J8</accession>
<dbReference type="Gene3D" id="3.40.50.1820">
    <property type="entry name" value="alpha/beta hydrolase"/>
    <property type="match status" value="1"/>
</dbReference>
<sequence>MTRWKEFFPPVEGSLWNSMDARLRSQSEPNGLTNDREIVVSFPNPRIPGFNSDDAVTDHREAPHRLAQLAQSGGAQVIATVDVQPGEDDWNVPATEEHPRPVVLVHGTFGNRGYTWTSAAPLLRQHGHRIFRLDYGQHGNPVIFGLGDIKHSARQLADFVEEVLRRTGERQVDLVGFSQGGMMPRYYLNALGGGPKVHSFVGIAPSNHGLTAQGLMNLARQIPGAVELLEQGAVGEVVPAWPQLQHDHPFQRELAGLGETTEGVRHTVIATRYDDVVTPYTSCALEQAEGRYVDNIVLQDIDPDDRTPHVSMPYNPTVLKEVLRALAC</sequence>
<dbReference type="InterPro" id="IPR000073">
    <property type="entry name" value="AB_hydrolase_1"/>
</dbReference>
<dbReference type="EMBL" id="BAABCQ010000182">
    <property type="protein sequence ID" value="GAA4007113.1"/>
    <property type="molecule type" value="Genomic_DNA"/>
</dbReference>
<proteinExistence type="predicted"/>
<evidence type="ECO:0000313" key="2">
    <source>
        <dbReference type="EMBL" id="GAA4007113.1"/>
    </source>
</evidence>